<dbReference type="Pfam" id="PF13683">
    <property type="entry name" value="rve_3"/>
    <property type="match status" value="1"/>
</dbReference>
<dbReference type="NCBIfam" id="NF033577">
    <property type="entry name" value="transpos_IS481"/>
    <property type="match status" value="1"/>
</dbReference>
<evidence type="ECO:0000313" key="3">
    <source>
        <dbReference type="EMBL" id="ACV77200.1"/>
    </source>
</evidence>
<reference evidence="4" key="1">
    <citation type="submission" date="2009-09" db="EMBL/GenBank/DDBJ databases">
        <title>The complete genome of Nakamurella multipartita DSM 44233.</title>
        <authorList>
            <consortium name="US DOE Joint Genome Institute (JGI-PGF)"/>
            <person name="Lucas S."/>
            <person name="Copeland A."/>
            <person name="Lapidus A."/>
            <person name="Glavina del Rio T."/>
            <person name="Dalin E."/>
            <person name="Tice H."/>
            <person name="Bruce D."/>
            <person name="Goodwin L."/>
            <person name="Pitluck S."/>
            <person name="Kyrpides N."/>
            <person name="Mavromatis K."/>
            <person name="Ivanova N."/>
            <person name="Ovchinnikova G."/>
            <person name="Sims D."/>
            <person name="Meincke L."/>
            <person name="Brettin T."/>
            <person name="Detter J.C."/>
            <person name="Han C."/>
            <person name="Larimer F."/>
            <person name="Land M."/>
            <person name="Hauser L."/>
            <person name="Markowitz V."/>
            <person name="Cheng J.-F."/>
            <person name="Hugenholtz P."/>
            <person name="Woyke T."/>
            <person name="Wu D."/>
            <person name="Klenk H.-P."/>
            <person name="Eisen J.A."/>
        </authorList>
    </citation>
    <scope>NUCLEOTIDE SEQUENCE [LARGE SCALE GENOMIC DNA]</scope>
    <source>
        <strain evidence="4">ATCC 700099 / DSM 44233 / CIP 104796 / JCM 9543 / NBRC 105858 / Y-104</strain>
    </source>
</reference>
<dbReference type="eggNOG" id="COG2801">
    <property type="taxonomic scope" value="Bacteria"/>
</dbReference>
<dbReference type="EMBL" id="CP001737">
    <property type="protein sequence ID" value="ACV77200.1"/>
    <property type="molecule type" value="Genomic_DNA"/>
</dbReference>
<name>C8X9D2_NAKMY</name>
<dbReference type="PANTHER" id="PTHR35004:SF7">
    <property type="entry name" value="INTEGRASE PROTEIN"/>
    <property type="match status" value="1"/>
</dbReference>
<evidence type="ECO:0000313" key="4">
    <source>
        <dbReference type="Proteomes" id="UP000002218"/>
    </source>
</evidence>
<evidence type="ECO:0000259" key="2">
    <source>
        <dbReference type="PROSITE" id="PS50994"/>
    </source>
</evidence>
<organism evidence="3 4">
    <name type="scientific">Nakamurella multipartita (strain ATCC 700099 / DSM 44233 / CIP 104796 / JCM 9543 / NBRC 105858 / Y-104)</name>
    <name type="common">Microsphaera multipartita</name>
    <dbReference type="NCBI Taxonomy" id="479431"/>
    <lineage>
        <taxon>Bacteria</taxon>
        <taxon>Bacillati</taxon>
        <taxon>Actinomycetota</taxon>
        <taxon>Actinomycetes</taxon>
        <taxon>Nakamurellales</taxon>
        <taxon>Nakamurellaceae</taxon>
        <taxon>Nakamurella</taxon>
    </lineage>
</organism>
<dbReference type="HOGENOM" id="CLU_027402_15_0_11"/>
<dbReference type="AlphaFoldDB" id="C8X9D2"/>
<proteinExistence type="predicted"/>
<accession>C8X9D2</accession>
<dbReference type="InterPro" id="IPR009057">
    <property type="entry name" value="Homeodomain-like_sf"/>
</dbReference>
<reference evidence="3 4" key="2">
    <citation type="journal article" date="2010" name="Stand. Genomic Sci.">
        <title>Complete genome sequence of Nakamurella multipartita type strain (Y-104).</title>
        <authorList>
            <person name="Tice H."/>
            <person name="Mayilraj S."/>
            <person name="Sims D."/>
            <person name="Lapidus A."/>
            <person name="Nolan M."/>
            <person name="Lucas S."/>
            <person name="Glavina Del Rio T."/>
            <person name="Copeland A."/>
            <person name="Cheng J.F."/>
            <person name="Meincke L."/>
            <person name="Bruce D."/>
            <person name="Goodwin L."/>
            <person name="Pitluck S."/>
            <person name="Ivanova N."/>
            <person name="Mavromatis K."/>
            <person name="Ovchinnikova G."/>
            <person name="Pati A."/>
            <person name="Chen A."/>
            <person name="Palaniappan K."/>
            <person name="Land M."/>
            <person name="Hauser L."/>
            <person name="Chang Y.J."/>
            <person name="Jeffries C.D."/>
            <person name="Detter J.C."/>
            <person name="Brettin T."/>
            <person name="Rohde M."/>
            <person name="Goker M."/>
            <person name="Bristow J."/>
            <person name="Eisen J.A."/>
            <person name="Markowitz V."/>
            <person name="Hugenholtz P."/>
            <person name="Kyrpides N.C."/>
            <person name="Klenk H.P."/>
            <person name="Chen F."/>
        </authorList>
    </citation>
    <scope>NUCLEOTIDE SEQUENCE [LARGE SCALE GENOMIC DNA]</scope>
    <source>
        <strain evidence="4">ATCC 700099 / DSM 44233 / CIP 104796 / JCM 9543 / NBRC 105858 / Y-104</strain>
    </source>
</reference>
<keyword evidence="4" id="KW-1185">Reference proteome</keyword>
<dbReference type="SUPFAM" id="SSF53098">
    <property type="entry name" value="Ribonuclease H-like"/>
    <property type="match status" value="1"/>
</dbReference>
<feature type="compositionally biased region" description="Basic residues" evidence="1">
    <location>
        <begin position="9"/>
        <end position="18"/>
    </location>
</feature>
<dbReference type="GO" id="GO:0003676">
    <property type="term" value="F:nucleic acid binding"/>
    <property type="evidence" value="ECO:0007669"/>
    <property type="project" value="InterPro"/>
</dbReference>
<protein>
    <submittedName>
        <fullName evidence="3">Integrase catalytic region</fullName>
    </submittedName>
</protein>
<dbReference type="InterPro" id="IPR001584">
    <property type="entry name" value="Integrase_cat-core"/>
</dbReference>
<dbReference type="Gene3D" id="3.30.420.10">
    <property type="entry name" value="Ribonuclease H-like superfamily/Ribonuclease H"/>
    <property type="match status" value="1"/>
</dbReference>
<dbReference type="Proteomes" id="UP000002218">
    <property type="component" value="Chromosome"/>
</dbReference>
<dbReference type="KEGG" id="nml:Namu_0788"/>
<dbReference type="PANTHER" id="PTHR35004">
    <property type="entry name" value="TRANSPOSASE RV3428C-RELATED"/>
    <property type="match status" value="1"/>
</dbReference>
<dbReference type="SUPFAM" id="SSF46689">
    <property type="entry name" value="Homeodomain-like"/>
    <property type="match status" value="1"/>
</dbReference>
<dbReference type="PROSITE" id="PS50994">
    <property type="entry name" value="INTEGRASE"/>
    <property type="match status" value="1"/>
</dbReference>
<dbReference type="InterPro" id="IPR036397">
    <property type="entry name" value="RNaseH_sf"/>
</dbReference>
<dbReference type="GO" id="GO:0015074">
    <property type="term" value="P:DNA integration"/>
    <property type="evidence" value="ECO:0007669"/>
    <property type="project" value="InterPro"/>
</dbReference>
<sequence length="347" mass="39264">MVRCEATKQTRRTRRTLVAHRNAPLTPEGRRRLCQRVDAGRPICHVAAEAGVARQTLAKWHARWKADGPAGLQDRSSRPVSSPGQVDAQVEDVVEYLRRHLKLGPVMLAAELREFGITLAPSTIHRVLVRRGISRLRDLDVTGHQLREPVRRYEWAAPGDLIHVDVKKIGRIPDGGGWRIHGRGNDAHRASQRGQRPGYAFLHTAIDDRSRLAYTEELADEKSVTAAGFWARAVEFFAAHGIERIHRVLTDNGSCYRGKDFNTALGATVHKYTRPYRPQTNGKVERYHRTLAREWAYRQAWSCNDERAAALAGFVHRYNYHRPHTALKGKPPAYRTPAVTNLSGLNR</sequence>
<dbReference type="InParanoid" id="C8X9D2"/>
<gene>
    <name evidence="3" type="ordered locus">Namu_0788</name>
</gene>
<dbReference type="Pfam" id="PF13565">
    <property type="entry name" value="HTH_32"/>
    <property type="match status" value="1"/>
</dbReference>
<evidence type="ECO:0000256" key="1">
    <source>
        <dbReference type="SAM" id="MobiDB-lite"/>
    </source>
</evidence>
<dbReference type="InterPro" id="IPR012337">
    <property type="entry name" value="RNaseH-like_sf"/>
</dbReference>
<feature type="region of interest" description="Disordered" evidence="1">
    <location>
        <begin position="1"/>
        <end position="24"/>
    </location>
</feature>
<dbReference type="InterPro" id="IPR047656">
    <property type="entry name" value="IS481-like_transpos"/>
</dbReference>
<feature type="domain" description="Integrase catalytic" evidence="2">
    <location>
        <begin position="169"/>
        <end position="339"/>
    </location>
</feature>